<dbReference type="EMBL" id="JAYKXN010000001">
    <property type="protein sequence ID" value="KAK7319911.1"/>
    <property type="molecule type" value="Genomic_DNA"/>
</dbReference>
<reference evidence="1 2" key="1">
    <citation type="submission" date="2024-01" db="EMBL/GenBank/DDBJ databases">
        <title>The genomes of 5 underutilized Papilionoideae crops provide insights into root nodulation and disease resistance.</title>
        <authorList>
            <person name="Yuan L."/>
        </authorList>
    </citation>
    <scope>NUCLEOTIDE SEQUENCE [LARGE SCALE GENOMIC DNA]</scope>
    <source>
        <strain evidence="1">LY-2023</strain>
        <tissue evidence="1">Leaf</tissue>
    </source>
</reference>
<protein>
    <submittedName>
        <fullName evidence="1">Uncharacterized protein</fullName>
    </submittedName>
</protein>
<comment type="caution">
    <text evidence="1">The sequence shown here is derived from an EMBL/GenBank/DDBJ whole genome shotgun (WGS) entry which is preliminary data.</text>
</comment>
<gene>
    <name evidence="1" type="ORF">RJT34_04639</name>
</gene>
<sequence length="91" mass="10368">MITYEQVNKGAALINSYVRAHAREATQKQLETERERVIPAKSLQRRKVTAATEANLNNLRSQPCSVEKISFSPFRDLILLSDAFLPSIFLY</sequence>
<keyword evidence="2" id="KW-1185">Reference proteome</keyword>
<accession>A0AAN9Q2G6</accession>
<dbReference type="Proteomes" id="UP001359559">
    <property type="component" value="Unassembled WGS sequence"/>
</dbReference>
<proteinExistence type="predicted"/>
<name>A0AAN9Q2G6_CLITE</name>
<evidence type="ECO:0000313" key="1">
    <source>
        <dbReference type="EMBL" id="KAK7319911.1"/>
    </source>
</evidence>
<evidence type="ECO:0000313" key="2">
    <source>
        <dbReference type="Proteomes" id="UP001359559"/>
    </source>
</evidence>
<organism evidence="1 2">
    <name type="scientific">Clitoria ternatea</name>
    <name type="common">Butterfly pea</name>
    <dbReference type="NCBI Taxonomy" id="43366"/>
    <lineage>
        <taxon>Eukaryota</taxon>
        <taxon>Viridiplantae</taxon>
        <taxon>Streptophyta</taxon>
        <taxon>Embryophyta</taxon>
        <taxon>Tracheophyta</taxon>
        <taxon>Spermatophyta</taxon>
        <taxon>Magnoliopsida</taxon>
        <taxon>eudicotyledons</taxon>
        <taxon>Gunneridae</taxon>
        <taxon>Pentapetalae</taxon>
        <taxon>rosids</taxon>
        <taxon>fabids</taxon>
        <taxon>Fabales</taxon>
        <taxon>Fabaceae</taxon>
        <taxon>Papilionoideae</taxon>
        <taxon>50 kb inversion clade</taxon>
        <taxon>NPAAA clade</taxon>
        <taxon>indigoferoid/millettioid clade</taxon>
        <taxon>Phaseoleae</taxon>
        <taxon>Clitoria</taxon>
    </lineage>
</organism>
<dbReference type="AlphaFoldDB" id="A0AAN9Q2G6"/>